<sequence>MNDLQVYILTCSDGSFYTGVTNDVESRFIQHSTGLNQNSYTYSRRPLILSWVSDQMDPDSAIELEKQIKKWTRAKKKALIDGNYDSLIVLSKKKFNK</sequence>
<dbReference type="PANTHER" id="PTHR34477">
    <property type="entry name" value="UPF0213 PROTEIN YHBQ"/>
    <property type="match status" value="1"/>
</dbReference>
<dbReference type="InterPro" id="IPR035901">
    <property type="entry name" value="GIY-YIG_endonuc_sf"/>
</dbReference>
<dbReference type="SUPFAM" id="SSF82771">
    <property type="entry name" value="GIY-YIG endonuclease"/>
    <property type="match status" value="1"/>
</dbReference>
<dbReference type="CDD" id="cd10456">
    <property type="entry name" value="GIY-YIG_UPF0213"/>
    <property type="match status" value="1"/>
</dbReference>
<dbReference type="Gene3D" id="3.40.1440.10">
    <property type="entry name" value="GIY-YIG endonuclease"/>
    <property type="match status" value="1"/>
</dbReference>
<dbReference type="PANTHER" id="PTHR34477:SF1">
    <property type="entry name" value="UPF0213 PROTEIN YHBQ"/>
    <property type="match status" value="1"/>
</dbReference>
<dbReference type="Pfam" id="PF01541">
    <property type="entry name" value="GIY-YIG"/>
    <property type="match status" value="1"/>
</dbReference>
<protein>
    <recommendedName>
        <fullName evidence="1">GIY-YIG domain-containing protein</fullName>
    </recommendedName>
</protein>
<dbReference type="PROSITE" id="PS50164">
    <property type="entry name" value="GIY_YIG"/>
    <property type="match status" value="1"/>
</dbReference>
<dbReference type="InterPro" id="IPR050190">
    <property type="entry name" value="UPF0213_domain"/>
</dbReference>
<evidence type="ECO:0000259" key="1">
    <source>
        <dbReference type="PROSITE" id="PS50164"/>
    </source>
</evidence>
<feature type="domain" description="GIY-YIG" evidence="1">
    <location>
        <begin position="2"/>
        <end position="78"/>
    </location>
</feature>
<organism evidence="2">
    <name type="scientific">bioreactor metagenome</name>
    <dbReference type="NCBI Taxonomy" id="1076179"/>
    <lineage>
        <taxon>unclassified sequences</taxon>
        <taxon>metagenomes</taxon>
        <taxon>ecological metagenomes</taxon>
    </lineage>
</organism>
<accession>A0A645A087</accession>
<reference evidence="2" key="1">
    <citation type="submission" date="2019-08" db="EMBL/GenBank/DDBJ databases">
        <authorList>
            <person name="Kucharzyk K."/>
            <person name="Murdoch R.W."/>
            <person name="Higgins S."/>
            <person name="Loffler F."/>
        </authorList>
    </citation>
    <scope>NUCLEOTIDE SEQUENCE</scope>
</reference>
<dbReference type="AlphaFoldDB" id="A0A645A087"/>
<name>A0A645A087_9ZZZZ</name>
<evidence type="ECO:0000313" key="2">
    <source>
        <dbReference type="EMBL" id="MPM43244.1"/>
    </source>
</evidence>
<comment type="caution">
    <text evidence="2">The sequence shown here is derived from an EMBL/GenBank/DDBJ whole genome shotgun (WGS) entry which is preliminary data.</text>
</comment>
<gene>
    <name evidence="2" type="ORF">SDC9_89917</name>
</gene>
<dbReference type="InterPro" id="IPR000305">
    <property type="entry name" value="GIY-YIG_endonuc"/>
</dbReference>
<dbReference type="EMBL" id="VSSQ01010027">
    <property type="protein sequence ID" value="MPM43244.1"/>
    <property type="molecule type" value="Genomic_DNA"/>
</dbReference>
<proteinExistence type="predicted"/>